<dbReference type="EMBL" id="SRYB01000028">
    <property type="protein sequence ID" value="TGY77227.1"/>
    <property type="molecule type" value="Genomic_DNA"/>
</dbReference>
<organism evidence="1 2">
    <name type="scientific">Lepagella muris</name>
    <dbReference type="NCBI Taxonomy" id="3032870"/>
    <lineage>
        <taxon>Bacteria</taxon>
        <taxon>Pseudomonadati</taxon>
        <taxon>Bacteroidota</taxon>
        <taxon>Bacteroidia</taxon>
        <taxon>Bacteroidales</taxon>
        <taxon>Muribaculaceae</taxon>
        <taxon>Lepagella</taxon>
    </lineage>
</organism>
<dbReference type="Proteomes" id="UP000306319">
    <property type="component" value="Unassembled WGS sequence"/>
</dbReference>
<accession>A0AC61RE07</accession>
<evidence type="ECO:0000313" key="1">
    <source>
        <dbReference type="EMBL" id="TGY77227.1"/>
    </source>
</evidence>
<proteinExistence type="predicted"/>
<keyword evidence="2" id="KW-1185">Reference proteome</keyword>
<protein>
    <submittedName>
        <fullName evidence="1">DUF3408 domain-containing protein</fullName>
    </submittedName>
</protein>
<reference evidence="1" key="1">
    <citation type="submission" date="2019-04" db="EMBL/GenBank/DDBJ databases">
        <title>Microbes associate with the intestines of laboratory mice.</title>
        <authorList>
            <person name="Navarre W."/>
            <person name="Wong E."/>
            <person name="Huang K."/>
            <person name="Tropini C."/>
            <person name="Ng K."/>
            <person name="Yu B."/>
        </authorList>
    </citation>
    <scope>NUCLEOTIDE SEQUENCE</scope>
    <source>
        <strain evidence="1">NM04_E33</strain>
    </source>
</reference>
<comment type="caution">
    <text evidence="1">The sequence shown here is derived from an EMBL/GenBank/DDBJ whole genome shotgun (WGS) entry which is preliminary data.</text>
</comment>
<gene>
    <name evidence="1" type="ORF">E5331_15590</name>
</gene>
<sequence>MALDEKEINEQGEQFLHALRPKPTPPASTPKPEKEPREDKNKEKAKSSSNGDEERYMDTYIRNKSLNFRKGPGQALIHKDIHTVLNRIVSIIGDNEISVSQYVNNVLARHLEEYSGLITRLLTEKFKAEI</sequence>
<name>A0AC61RE07_9BACT</name>
<evidence type="ECO:0000313" key="2">
    <source>
        <dbReference type="Proteomes" id="UP000306319"/>
    </source>
</evidence>